<dbReference type="RefSeq" id="WP_015724970.1">
    <property type="nucleotide sequence ID" value="NC_014972.1"/>
</dbReference>
<keyword evidence="1" id="KW-0812">Transmembrane</keyword>
<evidence type="ECO:0000313" key="3">
    <source>
        <dbReference type="EMBL" id="ADW18432.1"/>
    </source>
</evidence>
<evidence type="ECO:0000313" key="4">
    <source>
        <dbReference type="Proteomes" id="UP000006365"/>
    </source>
</evidence>
<proteinExistence type="predicted"/>
<name>A0A7U4DPX7_DESPD</name>
<organism evidence="3 4">
    <name type="scientific">Desulfobulbus propionicus (strain ATCC 33891 / DSM 2032 / VKM B-1956 / 1pr3)</name>
    <dbReference type="NCBI Taxonomy" id="577650"/>
    <lineage>
        <taxon>Bacteria</taxon>
        <taxon>Pseudomonadati</taxon>
        <taxon>Thermodesulfobacteriota</taxon>
        <taxon>Desulfobulbia</taxon>
        <taxon>Desulfobulbales</taxon>
        <taxon>Desulfobulbaceae</taxon>
        <taxon>Desulfobulbus</taxon>
    </lineage>
</organism>
<dbReference type="AlphaFoldDB" id="A0A7U4DPX7"/>
<dbReference type="EMBL" id="CP002364">
    <property type="protein sequence ID" value="ADW18432.1"/>
    <property type="molecule type" value="Genomic_DNA"/>
</dbReference>
<dbReference type="Pfam" id="PF09990">
    <property type="entry name" value="DUF2231"/>
    <property type="match status" value="1"/>
</dbReference>
<dbReference type="InterPro" id="IPR019251">
    <property type="entry name" value="DUF2231_TM"/>
</dbReference>
<keyword evidence="1" id="KW-0472">Membrane</keyword>
<feature type="transmembrane region" description="Helical" evidence="1">
    <location>
        <begin position="86"/>
        <end position="104"/>
    </location>
</feature>
<evidence type="ECO:0000259" key="2">
    <source>
        <dbReference type="Pfam" id="PF09990"/>
    </source>
</evidence>
<keyword evidence="1" id="KW-1133">Transmembrane helix</keyword>
<accession>A0A7U4DPX7</accession>
<keyword evidence="4" id="KW-1185">Reference proteome</keyword>
<evidence type="ECO:0000256" key="1">
    <source>
        <dbReference type="SAM" id="Phobius"/>
    </source>
</evidence>
<reference evidence="3 4" key="1">
    <citation type="journal article" date="2011" name="Stand. Genomic Sci.">
        <title>Complete genome sequence of Desulfobulbus propionicus type strain (1pr3).</title>
        <authorList>
            <person name="Pagani I."/>
            <person name="Lapidus A."/>
            <person name="Nolan M."/>
            <person name="Lucas S."/>
            <person name="Hammon N."/>
            <person name="Deshpande S."/>
            <person name="Cheng J.F."/>
            <person name="Chertkov O."/>
            <person name="Davenport K."/>
            <person name="Tapia R."/>
            <person name="Han C."/>
            <person name="Goodwin L."/>
            <person name="Pitluck S."/>
            <person name="Liolios K."/>
            <person name="Mavromatis K."/>
            <person name="Ivanova N."/>
            <person name="Mikhailova N."/>
            <person name="Pati A."/>
            <person name="Chen A."/>
            <person name="Palaniappan K."/>
            <person name="Land M."/>
            <person name="Hauser L."/>
            <person name="Chang Y.J."/>
            <person name="Jeffries C.D."/>
            <person name="Detter J.C."/>
            <person name="Brambilla E."/>
            <person name="Kannan K.P."/>
            <person name="Djao O.D."/>
            <person name="Rohde M."/>
            <person name="Pukall R."/>
            <person name="Spring S."/>
            <person name="Goker M."/>
            <person name="Sikorski J."/>
            <person name="Woyke T."/>
            <person name="Bristow J."/>
            <person name="Eisen J.A."/>
            <person name="Markowitz V."/>
            <person name="Hugenholtz P."/>
            <person name="Kyrpides N.C."/>
            <person name="Klenk H.P."/>
        </authorList>
    </citation>
    <scope>NUCLEOTIDE SEQUENCE [LARGE SCALE GENOMIC DNA]</scope>
    <source>
        <strain evidence="4">ATCC 33891 / DSM 2032 / 1pr3</strain>
    </source>
</reference>
<sequence length="141" mass="15276">MTASIFTFLEQIGFTHPLHPGLTHLPMGMVMGCFFFSLVAWLGKKPEFNRTALHCAALGLVFVVPTVIAGLLDWLHRYGGQMQPLIITKMVLAALLPLLLAWAIRLHHTAAKENMLVLAYSLCLACAIGLGFAGGELVYGG</sequence>
<feature type="domain" description="DUF2231" evidence="2">
    <location>
        <begin position="16"/>
        <end position="139"/>
    </location>
</feature>
<feature type="transmembrane region" description="Helical" evidence="1">
    <location>
        <begin position="25"/>
        <end position="43"/>
    </location>
</feature>
<dbReference type="Proteomes" id="UP000006365">
    <property type="component" value="Chromosome"/>
</dbReference>
<protein>
    <recommendedName>
        <fullName evidence="2">DUF2231 domain-containing protein</fullName>
    </recommendedName>
</protein>
<dbReference type="KEGG" id="dpr:Despr_2288"/>
<feature type="transmembrane region" description="Helical" evidence="1">
    <location>
        <begin position="55"/>
        <end position="74"/>
    </location>
</feature>
<feature type="transmembrane region" description="Helical" evidence="1">
    <location>
        <begin position="116"/>
        <end position="139"/>
    </location>
</feature>
<gene>
    <name evidence="3" type="ordered locus">Despr_2288</name>
</gene>